<dbReference type="PANTHER" id="PTHR46502:SF15">
    <property type="entry name" value="16 KDA PHLOEM PROTEIN 1"/>
    <property type="match status" value="1"/>
</dbReference>
<dbReference type="Gene3D" id="2.60.40.150">
    <property type="entry name" value="C2 domain"/>
    <property type="match status" value="1"/>
</dbReference>
<dbReference type="Pfam" id="PF00168">
    <property type="entry name" value="C2"/>
    <property type="match status" value="1"/>
</dbReference>
<accession>A0A4Y7LBG5</accession>
<feature type="domain" description="C2" evidence="3">
    <location>
        <begin position="4"/>
        <end position="57"/>
    </location>
</feature>
<name>A0A4Y7LBG5_PAPSO</name>
<gene>
    <name evidence="4" type="ORF">C5167_045608</name>
</gene>
<dbReference type="Proteomes" id="UP000316621">
    <property type="component" value="Chromosome 11"/>
</dbReference>
<dbReference type="GO" id="GO:0046872">
    <property type="term" value="F:metal ion binding"/>
    <property type="evidence" value="ECO:0007669"/>
    <property type="project" value="UniProtKB-KW"/>
</dbReference>
<evidence type="ECO:0000313" key="5">
    <source>
        <dbReference type="Proteomes" id="UP000316621"/>
    </source>
</evidence>
<feature type="non-terminal residue" evidence="4">
    <location>
        <position position="57"/>
    </location>
</feature>
<dbReference type="InterPro" id="IPR000008">
    <property type="entry name" value="C2_dom"/>
</dbReference>
<dbReference type="Gramene" id="RZC82823">
    <property type="protein sequence ID" value="RZC82823"/>
    <property type="gene ID" value="C5167_045608"/>
</dbReference>
<evidence type="ECO:0000313" key="4">
    <source>
        <dbReference type="EMBL" id="RZC82823.1"/>
    </source>
</evidence>
<keyword evidence="5" id="KW-1185">Reference proteome</keyword>
<dbReference type="SUPFAM" id="SSF49562">
    <property type="entry name" value="C2 domain (Calcium/lipid-binding domain, CaLB)"/>
    <property type="match status" value="1"/>
</dbReference>
<keyword evidence="1" id="KW-0479">Metal-binding</keyword>
<organism evidence="4 5">
    <name type="scientific">Papaver somniferum</name>
    <name type="common">Opium poppy</name>
    <dbReference type="NCBI Taxonomy" id="3469"/>
    <lineage>
        <taxon>Eukaryota</taxon>
        <taxon>Viridiplantae</taxon>
        <taxon>Streptophyta</taxon>
        <taxon>Embryophyta</taxon>
        <taxon>Tracheophyta</taxon>
        <taxon>Spermatophyta</taxon>
        <taxon>Magnoliopsida</taxon>
        <taxon>Ranunculales</taxon>
        <taxon>Papaveraceae</taxon>
        <taxon>Papaveroideae</taxon>
        <taxon>Papaver</taxon>
    </lineage>
</organism>
<dbReference type="PANTHER" id="PTHR46502">
    <property type="entry name" value="C2 DOMAIN-CONTAINING"/>
    <property type="match status" value="1"/>
</dbReference>
<evidence type="ECO:0000256" key="1">
    <source>
        <dbReference type="ARBA" id="ARBA00022723"/>
    </source>
</evidence>
<proteinExistence type="predicted"/>
<sequence length="57" mass="6397">MVDGLLEVVLVDAAGFKDTECFFGGIDPYVLIKYKSHERESSVARGEGSKPMWNEKF</sequence>
<dbReference type="InterPro" id="IPR035892">
    <property type="entry name" value="C2_domain_sf"/>
</dbReference>
<reference evidence="4 5" key="1">
    <citation type="journal article" date="2018" name="Science">
        <title>The opium poppy genome and morphinan production.</title>
        <authorList>
            <person name="Guo L."/>
            <person name="Winzer T."/>
            <person name="Yang X."/>
            <person name="Li Y."/>
            <person name="Ning Z."/>
            <person name="He Z."/>
            <person name="Teodor R."/>
            <person name="Lu Y."/>
            <person name="Bowser T.A."/>
            <person name="Graham I.A."/>
            <person name="Ye K."/>
        </authorList>
    </citation>
    <scope>NUCLEOTIDE SEQUENCE [LARGE SCALE GENOMIC DNA]</scope>
    <source>
        <strain evidence="5">cv. HN1</strain>
        <tissue evidence="4">Leaves</tissue>
    </source>
</reference>
<evidence type="ECO:0000259" key="3">
    <source>
        <dbReference type="Pfam" id="PF00168"/>
    </source>
</evidence>
<keyword evidence="2" id="KW-0106">Calcium</keyword>
<evidence type="ECO:0000256" key="2">
    <source>
        <dbReference type="ARBA" id="ARBA00022837"/>
    </source>
</evidence>
<protein>
    <recommendedName>
        <fullName evidence="3">C2 domain-containing protein</fullName>
    </recommendedName>
</protein>
<dbReference type="AlphaFoldDB" id="A0A4Y7LBG5"/>
<dbReference type="EMBL" id="CM010725">
    <property type="protein sequence ID" value="RZC82823.1"/>
    <property type="molecule type" value="Genomic_DNA"/>
</dbReference>